<dbReference type="GO" id="GO:0016747">
    <property type="term" value="F:acyltransferase activity, transferring groups other than amino-acyl groups"/>
    <property type="evidence" value="ECO:0007669"/>
    <property type="project" value="InterPro"/>
</dbReference>
<evidence type="ECO:0000313" key="3">
    <source>
        <dbReference type="Proteomes" id="UP000190541"/>
    </source>
</evidence>
<keyword evidence="3" id="KW-1185">Reference proteome</keyword>
<keyword evidence="2" id="KW-0808">Transferase</keyword>
<name>A0A1T5F377_9SPHI</name>
<dbReference type="Gene3D" id="3.40.630.30">
    <property type="match status" value="1"/>
</dbReference>
<dbReference type="CDD" id="cd04301">
    <property type="entry name" value="NAT_SF"/>
    <property type="match status" value="1"/>
</dbReference>
<dbReference type="SUPFAM" id="SSF55729">
    <property type="entry name" value="Acyl-CoA N-acyltransferases (Nat)"/>
    <property type="match status" value="1"/>
</dbReference>
<proteinExistence type="predicted"/>
<organism evidence="2 3">
    <name type="scientific">Parapedobacter luteus</name>
    <dbReference type="NCBI Taxonomy" id="623280"/>
    <lineage>
        <taxon>Bacteria</taxon>
        <taxon>Pseudomonadati</taxon>
        <taxon>Bacteroidota</taxon>
        <taxon>Sphingobacteriia</taxon>
        <taxon>Sphingobacteriales</taxon>
        <taxon>Sphingobacteriaceae</taxon>
        <taxon>Parapedobacter</taxon>
    </lineage>
</organism>
<dbReference type="EMBL" id="FUYS01000013">
    <property type="protein sequence ID" value="SKB90642.1"/>
    <property type="molecule type" value="Genomic_DNA"/>
</dbReference>
<feature type="domain" description="N-acetyltransferase" evidence="1">
    <location>
        <begin position="5"/>
        <end position="158"/>
    </location>
</feature>
<dbReference type="STRING" id="623280.SAMN05660226_03746"/>
<dbReference type="Pfam" id="PF00583">
    <property type="entry name" value="Acetyltransf_1"/>
    <property type="match status" value="1"/>
</dbReference>
<gene>
    <name evidence="2" type="ORF">SAMN05660226_03746</name>
</gene>
<accession>A0A1T5F377</accession>
<dbReference type="RefSeq" id="WP_079718375.1">
    <property type="nucleotide sequence ID" value="NZ_FUYS01000013.1"/>
</dbReference>
<sequence length="166" mass="19326">MKSTPILRLFDEADFSWLKRWVTSAELLVQFAGTEFEYPLTLNQLTAYQSMYPTRRFYVAMLEDTPFAFGEIIPQESGHPRLGRILVGEISMRGLGLGSKFVAALLEECRRLYYCHSVDLNVWDENTAAIRCYEKVGFVFSPDERFVLHALGRTYNIRKMTWHHCD</sequence>
<dbReference type="InterPro" id="IPR000182">
    <property type="entry name" value="GNAT_dom"/>
</dbReference>
<dbReference type="OrthoDB" id="9811523at2"/>
<dbReference type="PROSITE" id="PS51186">
    <property type="entry name" value="GNAT"/>
    <property type="match status" value="1"/>
</dbReference>
<protein>
    <submittedName>
        <fullName evidence="2">Acetyltransferase (GNAT) family protein</fullName>
    </submittedName>
</protein>
<dbReference type="InterPro" id="IPR016181">
    <property type="entry name" value="Acyl_CoA_acyltransferase"/>
</dbReference>
<dbReference type="AlphaFoldDB" id="A0A1T5F377"/>
<evidence type="ECO:0000313" key="2">
    <source>
        <dbReference type="EMBL" id="SKB90642.1"/>
    </source>
</evidence>
<dbReference type="Proteomes" id="UP000190541">
    <property type="component" value="Unassembled WGS sequence"/>
</dbReference>
<reference evidence="2 3" key="1">
    <citation type="submission" date="2017-02" db="EMBL/GenBank/DDBJ databases">
        <authorList>
            <person name="Peterson S.W."/>
        </authorList>
    </citation>
    <scope>NUCLEOTIDE SEQUENCE [LARGE SCALE GENOMIC DNA]</scope>
    <source>
        <strain evidence="2 3">DSM 22899</strain>
    </source>
</reference>
<evidence type="ECO:0000259" key="1">
    <source>
        <dbReference type="PROSITE" id="PS51186"/>
    </source>
</evidence>